<feature type="non-terminal residue" evidence="2">
    <location>
        <position position="1"/>
    </location>
</feature>
<evidence type="ECO:0000313" key="2">
    <source>
        <dbReference type="EMBL" id="CAG8802222.1"/>
    </source>
</evidence>
<evidence type="ECO:0000313" key="3">
    <source>
        <dbReference type="Proteomes" id="UP000789901"/>
    </source>
</evidence>
<organism evidence="2 3">
    <name type="scientific">Gigaspora margarita</name>
    <dbReference type="NCBI Taxonomy" id="4874"/>
    <lineage>
        <taxon>Eukaryota</taxon>
        <taxon>Fungi</taxon>
        <taxon>Fungi incertae sedis</taxon>
        <taxon>Mucoromycota</taxon>
        <taxon>Glomeromycotina</taxon>
        <taxon>Glomeromycetes</taxon>
        <taxon>Diversisporales</taxon>
        <taxon>Gigasporaceae</taxon>
        <taxon>Gigaspora</taxon>
    </lineage>
</organism>
<dbReference type="EMBL" id="CAJVQB010023571">
    <property type="protein sequence ID" value="CAG8802222.1"/>
    <property type="molecule type" value="Genomic_DNA"/>
</dbReference>
<proteinExistence type="predicted"/>
<sequence length="143" mass="16470">KSLSRSRKLRPKNVSYVETEYENEAEKQEEIVKEAKLKQSESQKEKVLRTKAQQYQEPIIVAEEVPMDVKNKERIYYNPWENETSLAICLVEAMGGIKHNNNVISYNIGHEITGQQKEEANNLLLSNHDIFATDISESGQTMD</sequence>
<keyword evidence="1" id="KW-0175">Coiled coil</keyword>
<comment type="caution">
    <text evidence="2">The sequence shown here is derived from an EMBL/GenBank/DDBJ whole genome shotgun (WGS) entry which is preliminary data.</text>
</comment>
<gene>
    <name evidence="2" type="ORF">GMARGA_LOCUS23378</name>
</gene>
<name>A0ABN7VVL8_GIGMA</name>
<protein>
    <submittedName>
        <fullName evidence="2">19214_t:CDS:1</fullName>
    </submittedName>
</protein>
<accession>A0ABN7VVL8</accession>
<keyword evidence="3" id="KW-1185">Reference proteome</keyword>
<evidence type="ECO:0000256" key="1">
    <source>
        <dbReference type="SAM" id="Coils"/>
    </source>
</evidence>
<dbReference type="Proteomes" id="UP000789901">
    <property type="component" value="Unassembled WGS sequence"/>
</dbReference>
<feature type="coiled-coil region" evidence="1">
    <location>
        <begin position="18"/>
        <end position="45"/>
    </location>
</feature>
<reference evidence="2 3" key="1">
    <citation type="submission" date="2021-06" db="EMBL/GenBank/DDBJ databases">
        <authorList>
            <person name="Kallberg Y."/>
            <person name="Tangrot J."/>
            <person name="Rosling A."/>
        </authorList>
    </citation>
    <scope>NUCLEOTIDE SEQUENCE [LARGE SCALE GENOMIC DNA]</scope>
    <source>
        <strain evidence="2 3">120-4 pot B 10/14</strain>
    </source>
</reference>